<dbReference type="AlphaFoldDB" id="A0A2T2WLZ9"/>
<dbReference type="PROSITE" id="PS50893">
    <property type="entry name" value="ABC_TRANSPORTER_2"/>
    <property type="match status" value="2"/>
</dbReference>
<dbReference type="EMBL" id="PXYV01000007">
    <property type="protein sequence ID" value="PSR23257.1"/>
    <property type="molecule type" value="Genomic_DNA"/>
</dbReference>
<dbReference type="CDD" id="cd03215">
    <property type="entry name" value="ABC_Carb_Monos_II"/>
    <property type="match status" value="1"/>
</dbReference>
<evidence type="ECO:0000256" key="3">
    <source>
        <dbReference type="ARBA" id="ARBA00022741"/>
    </source>
</evidence>
<dbReference type="InterPro" id="IPR003593">
    <property type="entry name" value="AAA+_ATPase"/>
</dbReference>
<dbReference type="GO" id="GO:0016887">
    <property type="term" value="F:ATP hydrolysis activity"/>
    <property type="evidence" value="ECO:0007669"/>
    <property type="project" value="InterPro"/>
</dbReference>
<evidence type="ECO:0000313" key="6">
    <source>
        <dbReference type="EMBL" id="PSR23257.1"/>
    </source>
</evidence>
<dbReference type="PROSITE" id="PS00211">
    <property type="entry name" value="ABC_TRANSPORTER_1"/>
    <property type="match status" value="1"/>
</dbReference>
<evidence type="ECO:0000256" key="4">
    <source>
        <dbReference type="ARBA" id="ARBA00022840"/>
    </source>
</evidence>
<dbReference type="Proteomes" id="UP000241848">
    <property type="component" value="Unassembled WGS sequence"/>
</dbReference>
<dbReference type="InterPro" id="IPR017871">
    <property type="entry name" value="ABC_transporter-like_CS"/>
</dbReference>
<reference evidence="6 7" key="1">
    <citation type="journal article" date="2014" name="BMC Genomics">
        <title>Comparison of environmental and isolate Sulfobacillus genomes reveals diverse carbon, sulfur, nitrogen, and hydrogen metabolisms.</title>
        <authorList>
            <person name="Justice N.B."/>
            <person name="Norman A."/>
            <person name="Brown C.T."/>
            <person name="Singh A."/>
            <person name="Thomas B.C."/>
            <person name="Banfield J.F."/>
        </authorList>
    </citation>
    <scope>NUCLEOTIDE SEQUENCE [LARGE SCALE GENOMIC DNA]</scope>
    <source>
        <strain evidence="6">AMDSBA3</strain>
    </source>
</reference>
<proteinExistence type="predicted"/>
<keyword evidence="3" id="KW-0547">Nucleotide-binding</keyword>
<organism evidence="6 7">
    <name type="scientific">Sulfobacillus acidophilus</name>
    <dbReference type="NCBI Taxonomy" id="53633"/>
    <lineage>
        <taxon>Bacteria</taxon>
        <taxon>Bacillati</taxon>
        <taxon>Bacillota</taxon>
        <taxon>Clostridia</taxon>
        <taxon>Eubacteriales</taxon>
        <taxon>Clostridiales Family XVII. Incertae Sedis</taxon>
        <taxon>Sulfobacillus</taxon>
    </lineage>
</organism>
<evidence type="ECO:0000256" key="2">
    <source>
        <dbReference type="ARBA" id="ARBA00022737"/>
    </source>
</evidence>
<keyword evidence="2" id="KW-0677">Repeat</keyword>
<feature type="domain" description="ABC transporter" evidence="5">
    <location>
        <begin position="9"/>
        <end position="252"/>
    </location>
</feature>
<protein>
    <submittedName>
        <fullName evidence="6">Sugar ABC transporter ATP-binding protein</fullName>
    </submittedName>
</protein>
<comment type="caution">
    <text evidence="6">The sequence shown here is derived from an EMBL/GenBank/DDBJ whole genome shotgun (WGS) entry which is preliminary data.</text>
</comment>
<dbReference type="Pfam" id="PF00005">
    <property type="entry name" value="ABC_tran"/>
    <property type="match status" value="2"/>
</dbReference>
<keyword evidence="4 6" id="KW-0067">ATP-binding</keyword>
<sequence>MDRVNERLLTAEHIEKRFGATVALQDASLEVTSGQVHALLGENGAGKSTMMKILAGYYKPDRGMLTIDDRHLADLSHWSTRAATRAGVVAVYQELSLSSHLTVAENLFLGVETTTLKLAQGLISPRDRAKRARELLLSCDLSDIEPNAIVGELSLATQQMVEVVKALTRHPRVLLLDEATSSLPEDYVQKLFRIVQRLKEAGVAILFVSHRLDEIDHFADQATIFRDGINVGTMDAPFDRQTLIDLMAGRAVQHRATSIAPTVNYDSAPLISAHKLILKESHDPITIDIWGGEVVGVAGLEGHGQQEFLLSLFGAYHPVGGTIRVLGSVVRHPEPRRMISRGVVLVPQNRKTEALHLNLSIQENVALMGLPGMARAGWIDSRKEREHVTELVDRLAVRRTRLDDPASSLSGGNQQKLVFAKVLLTKPRVLLLVDPMRGVDVATKTALFDIIRDLAKAGTAIVLYSSDTSELVGVATRVLVFYEYHVVTTLVGSHITNETLVDAAFHRKEKAIRAHVSVAQE</sequence>
<dbReference type="SMART" id="SM00382">
    <property type="entry name" value="AAA"/>
    <property type="match status" value="1"/>
</dbReference>
<dbReference type="InterPro" id="IPR003439">
    <property type="entry name" value="ABC_transporter-like_ATP-bd"/>
</dbReference>
<feature type="domain" description="ABC transporter" evidence="5">
    <location>
        <begin position="263"/>
        <end position="508"/>
    </location>
</feature>
<keyword evidence="1" id="KW-0813">Transport</keyword>
<evidence type="ECO:0000256" key="1">
    <source>
        <dbReference type="ARBA" id="ARBA00022448"/>
    </source>
</evidence>
<name>A0A2T2WLZ9_9FIRM</name>
<evidence type="ECO:0000259" key="5">
    <source>
        <dbReference type="PROSITE" id="PS50893"/>
    </source>
</evidence>
<dbReference type="GO" id="GO:0005524">
    <property type="term" value="F:ATP binding"/>
    <property type="evidence" value="ECO:0007669"/>
    <property type="project" value="UniProtKB-KW"/>
</dbReference>
<dbReference type="PANTHER" id="PTHR43790">
    <property type="entry name" value="CARBOHYDRATE TRANSPORT ATP-BINDING PROTEIN MG119-RELATED"/>
    <property type="match status" value="1"/>
</dbReference>
<dbReference type="CDD" id="cd03216">
    <property type="entry name" value="ABC_Carb_Monos_I"/>
    <property type="match status" value="1"/>
</dbReference>
<evidence type="ECO:0000313" key="7">
    <source>
        <dbReference type="Proteomes" id="UP000241848"/>
    </source>
</evidence>
<dbReference type="PANTHER" id="PTHR43790:SF9">
    <property type="entry name" value="GALACTOFURANOSE TRANSPORTER ATP-BINDING PROTEIN YTFR"/>
    <property type="match status" value="1"/>
</dbReference>
<dbReference type="Gene3D" id="3.40.50.300">
    <property type="entry name" value="P-loop containing nucleotide triphosphate hydrolases"/>
    <property type="match status" value="2"/>
</dbReference>
<gene>
    <name evidence="6" type="ORF">C7B45_03970</name>
</gene>
<dbReference type="SUPFAM" id="SSF52540">
    <property type="entry name" value="P-loop containing nucleoside triphosphate hydrolases"/>
    <property type="match status" value="2"/>
</dbReference>
<accession>A0A2T2WLZ9</accession>
<dbReference type="InterPro" id="IPR050107">
    <property type="entry name" value="ABC_carbohydrate_import_ATPase"/>
</dbReference>
<dbReference type="InterPro" id="IPR027417">
    <property type="entry name" value="P-loop_NTPase"/>
</dbReference>